<dbReference type="EMBL" id="BART01000876">
    <property type="protein sequence ID" value="GAG58020.1"/>
    <property type="molecule type" value="Genomic_DNA"/>
</dbReference>
<comment type="caution">
    <text evidence="1">The sequence shown here is derived from an EMBL/GenBank/DDBJ whole genome shotgun (WGS) entry which is preliminary data.</text>
</comment>
<sequence length="39" mass="4421">MKANNNSDKCKNDELIEIKISPDNVKKFHKNVGAFSVIM</sequence>
<protein>
    <submittedName>
        <fullName evidence="1">Uncharacterized protein</fullName>
    </submittedName>
</protein>
<organism evidence="1">
    <name type="scientific">marine sediment metagenome</name>
    <dbReference type="NCBI Taxonomy" id="412755"/>
    <lineage>
        <taxon>unclassified sequences</taxon>
        <taxon>metagenomes</taxon>
        <taxon>ecological metagenomes</taxon>
    </lineage>
</organism>
<gene>
    <name evidence="1" type="ORF">S01H4_03538</name>
</gene>
<evidence type="ECO:0000313" key="1">
    <source>
        <dbReference type="EMBL" id="GAG58020.1"/>
    </source>
</evidence>
<proteinExistence type="predicted"/>
<name>X0YPC9_9ZZZZ</name>
<dbReference type="AlphaFoldDB" id="X0YPC9"/>
<reference evidence="1" key="1">
    <citation type="journal article" date="2014" name="Front. Microbiol.">
        <title>High frequency of phylogenetically diverse reductive dehalogenase-homologous genes in deep subseafloor sedimentary metagenomes.</title>
        <authorList>
            <person name="Kawai M."/>
            <person name="Futagami T."/>
            <person name="Toyoda A."/>
            <person name="Takaki Y."/>
            <person name="Nishi S."/>
            <person name="Hori S."/>
            <person name="Arai W."/>
            <person name="Tsubouchi T."/>
            <person name="Morono Y."/>
            <person name="Uchiyama I."/>
            <person name="Ito T."/>
            <person name="Fujiyama A."/>
            <person name="Inagaki F."/>
            <person name="Takami H."/>
        </authorList>
    </citation>
    <scope>NUCLEOTIDE SEQUENCE</scope>
    <source>
        <strain evidence="1">Expedition CK06-06</strain>
    </source>
</reference>
<accession>X0YPC9</accession>